<dbReference type="Gramene" id="ONIVA09G18480.3">
    <property type="protein sequence ID" value="ONIVA09G18480.3"/>
    <property type="gene ID" value="ONIVA09G18480"/>
</dbReference>
<evidence type="ECO:0000256" key="3">
    <source>
        <dbReference type="PROSITE-ProRule" id="PRU00708"/>
    </source>
</evidence>
<dbReference type="PROSITE" id="PS51375">
    <property type="entry name" value="PPR"/>
    <property type="match status" value="1"/>
</dbReference>
<sequence>MEIISRQIWEAHWTLAEFQLLLSRNEKPESGTLPPPPPPPGTRPPPAAAAWNPTTAAACALCLEPTRVASSGTLCLPFRTNPPNASAASAAVVPRPHPRLSSCRDGDLAILLSALRSPPASLPRALSSAFPSPSGSFLIGKLPSLLPLLPSPLRFLLWRLPPSSPLPSSYALSSLAASLPDLPSSVPLLLSSSPQPLPLRHYALLLTISAHAGLFPASLALLRHMRSFGLAPDAACFRSALRSAASPGDVCAVLGIMSACGVSPSVPLVVASVHKLATAGDFVGARQLIEKMPEFGFGDVDAALGLVEEMEGGSLGAGCVPNVVSYTCLVKCLCGKKRMGEALSLLDRMTGRGVMPNRVFVRTLVGGFCSEEMVADAYAVVERVVSDGSVSSEQCYNVLLVCLWRVGMDGEAEGLGQRMMKKGVRLSPLAASVMVRELCNRNRLLDACYWIGVMEENGVLCDTDVYNGLLLRLCVEGHVGEALALAKKVAERGILIEASCAIADQECRVWTITLLGFGKSEKPNINYSELLWSELLRDFIVDVVKEPVHLVGNSIGGYICAITAGLWPSLARSLILLNTAGSVVPSYSFIPLSEARLLLLFLRSRAGGILKEYYPTRTERVDKPLVDEIIRAVFSDSMLCEWIKRDWRLASKEDEMQFALRVNFLVVLKAVFVYGPSSKSTLNPTLQELFKSNHTSF</sequence>
<evidence type="ECO:0000259" key="5">
    <source>
        <dbReference type="Pfam" id="PF12697"/>
    </source>
</evidence>
<evidence type="ECO:0000256" key="2">
    <source>
        <dbReference type="ARBA" id="ARBA00022946"/>
    </source>
</evidence>
<name>A0A0E0IMT1_ORYNI</name>
<evidence type="ECO:0000313" key="7">
    <source>
        <dbReference type="Proteomes" id="UP000006591"/>
    </source>
</evidence>
<evidence type="ECO:0000313" key="6">
    <source>
        <dbReference type="EnsemblPlants" id="ONIVA09G18480.3"/>
    </source>
</evidence>
<organism evidence="6">
    <name type="scientific">Oryza nivara</name>
    <name type="common">Indian wild rice</name>
    <name type="synonym">Oryza sativa f. spontanea</name>
    <dbReference type="NCBI Taxonomy" id="4536"/>
    <lineage>
        <taxon>Eukaryota</taxon>
        <taxon>Viridiplantae</taxon>
        <taxon>Streptophyta</taxon>
        <taxon>Embryophyta</taxon>
        <taxon>Tracheophyta</taxon>
        <taxon>Spermatophyta</taxon>
        <taxon>Magnoliopsida</taxon>
        <taxon>Liliopsida</taxon>
        <taxon>Poales</taxon>
        <taxon>Poaceae</taxon>
        <taxon>BOP clade</taxon>
        <taxon>Oryzoideae</taxon>
        <taxon>Oryzeae</taxon>
        <taxon>Oryzinae</taxon>
        <taxon>Oryza</taxon>
    </lineage>
</organism>
<feature type="compositionally biased region" description="Pro residues" evidence="4">
    <location>
        <begin position="33"/>
        <end position="47"/>
    </location>
</feature>
<dbReference type="InterPro" id="IPR002885">
    <property type="entry name" value="PPR_rpt"/>
</dbReference>
<keyword evidence="7" id="KW-1185">Reference proteome</keyword>
<dbReference type="HOGENOM" id="CLU_395573_0_0_1"/>
<proteinExistence type="predicted"/>
<dbReference type="InterPro" id="IPR029058">
    <property type="entry name" value="AB_hydrolase_fold"/>
</dbReference>
<keyword evidence="2" id="KW-0809">Transit peptide</keyword>
<dbReference type="Pfam" id="PF12697">
    <property type="entry name" value="Abhydrolase_6"/>
    <property type="match status" value="1"/>
</dbReference>
<dbReference type="Gene3D" id="3.40.50.1820">
    <property type="entry name" value="alpha/beta hydrolase"/>
    <property type="match status" value="1"/>
</dbReference>
<reference evidence="6" key="2">
    <citation type="submission" date="2018-04" db="EMBL/GenBank/DDBJ databases">
        <title>OnivRS2 (Oryza nivara Reference Sequence Version 2).</title>
        <authorList>
            <person name="Zhang J."/>
            <person name="Kudrna D."/>
            <person name="Lee S."/>
            <person name="Talag J."/>
            <person name="Rajasekar S."/>
            <person name="Welchert J."/>
            <person name="Hsing Y.-I."/>
            <person name="Wing R.A."/>
        </authorList>
    </citation>
    <scope>NUCLEOTIDE SEQUENCE [LARGE SCALE GENOMIC DNA]</scope>
    <source>
        <strain evidence="6">SL10</strain>
    </source>
</reference>
<dbReference type="OMA" id="KEDEMQF"/>
<dbReference type="PANTHER" id="PTHR47832:SF1">
    <property type="entry name" value="DNA PHOTOLYASE"/>
    <property type="match status" value="1"/>
</dbReference>
<dbReference type="Gene3D" id="1.25.40.10">
    <property type="entry name" value="Tetratricopeptide repeat domain"/>
    <property type="match status" value="3"/>
</dbReference>
<dbReference type="Pfam" id="PF13041">
    <property type="entry name" value="PPR_2"/>
    <property type="match status" value="1"/>
</dbReference>
<dbReference type="Proteomes" id="UP000006591">
    <property type="component" value="Chromosome 9"/>
</dbReference>
<dbReference type="InterPro" id="IPR000073">
    <property type="entry name" value="AB_hydrolase_1"/>
</dbReference>
<evidence type="ECO:0000256" key="1">
    <source>
        <dbReference type="ARBA" id="ARBA00022737"/>
    </source>
</evidence>
<dbReference type="AlphaFoldDB" id="A0A0E0IMT1"/>
<feature type="repeat" description="PPR" evidence="3">
    <location>
        <begin position="322"/>
        <end position="356"/>
    </location>
</feature>
<reference evidence="6" key="1">
    <citation type="submission" date="2015-04" db="UniProtKB">
        <authorList>
            <consortium name="EnsemblPlants"/>
        </authorList>
    </citation>
    <scope>IDENTIFICATION</scope>
    <source>
        <strain evidence="6">SL10</strain>
    </source>
</reference>
<evidence type="ECO:0000256" key="4">
    <source>
        <dbReference type="SAM" id="MobiDB-lite"/>
    </source>
</evidence>
<keyword evidence="1" id="KW-0677">Repeat</keyword>
<dbReference type="SUPFAM" id="SSF53474">
    <property type="entry name" value="alpha/beta-Hydrolases"/>
    <property type="match status" value="1"/>
</dbReference>
<feature type="region of interest" description="Disordered" evidence="4">
    <location>
        <begin position="26"/>
        <end position="49"/>
    </location>
</feature>
<dbReference type="Pfam" id="PF01535">
    <property type="entry name" value="PPR"/>
    <property type="match status" value="1"/>
</dbReference>
<accession>A0A0E0IMT1</accession>
<protein>
    <recommendedName>
        <fullName evidence="5">AB hydrolase-1 domain-containing protein</fullName>
    </recommendedName>
</protein>
<dbReference type="NCBIfam" id="TIGR00756">
    <property type="entry name" value="PPR"/>
    <property type="match status" value="1"/>
</dbReference>
<feature type="domain" description="AB hydrolase-1" evidence="5">
    <location>
        <begin position="505"/>
        <end position="628"/>
    </location>
</feature>
<dbReference type="PANTHER" id="PTHR47832">
    <property type="entry name" value="DNA PHOTOLYASE"/>
    <property type="match status" value="1"/>
</dbReference>
<dbReference type="InterPro" id="IPR011990">
    <property type="entry name" value="TPR-like_helical_dom_sf"/>
</dbReference>
<dbReference type="EnsemblPlants" id="ONIVA09G18480.3">
    <property type="protein sequence ID" value="ONIVA09G18480.3"/>
    <property type="gene ID" value="ONIVA09G18480"/>
</dbReference>